<evidence type="ECO:0000313" key="2">
    <source>
        <dbReference type="EMBL" id="MCL6699634.1"/>
    </source>
</evidence>
<protein>
    <submittedName>
        <fullName evidence="2">Uncharacterized protein</fullName>
    </submittedName>
</protein>
<feature type="compositionally biased region" description="Low complexity" evidence="1">
    <location>
        <begin position="173"/>
        <end position="183"/>
    </location>
</feature>
<sequence length="339" mass="35973">MGQESDDIVSLPAPPPPNPAARRIAIDTAMRKFDGIEEPAKPRTRPGIFGWAATHRRATGGLVTAALIAVVGIPAMQIAIRNQPQEVASERAEPSLPTANVQSIDSNPAPDAAALPAEPAPEPPATSVPLARNEPIAAPEEARALAKQEQPGFTDARPEQKARVATTAPLLSARPASPMASVAPAPPPPAPPPPPPPPPLAPMAEREAADAVAAQSENIVVTGTLARRQNMKSAAPVAEVTAQEAYDDFNDKLQSAFQANNSAAILRLIGFPLKVDFNGDVRTYRTRSEVERDYDRIFTIEVRQSVLNGQPGRHLTFAPQCPRTACPPEATVRIRAVRP</sequence>
<proteinExistence type="predicted"/>
<gene>
    <name evidence="2" type="ORF">LZ496_12680</name>
</gene>
<feature type="region of interest" description="Disordered" evidence="1">
    <location>
        <begin position="1"/>
        <end position="20"/>
    </location>
</feature>
<dbReference type="Proteomes" id="UP001203410">
    <property type="component" value="Unassembled WGS sequence"/>
</dbReference>
<evidence type="ECO:0000256" key="1">
    <source>
        <dbReference type="SAM" id="MobiDB-lite"/>
    </source>
</evidence>
<evidence type="ECO:0000313" key="3">
    <source>
        <dbReference type="Proteomes" id="UP001203410"/>
    </source>
</evidence>
<feature type="compositionally biased region" description="Low complexity" evidence="1">
    <location>
        <begin position="108"/>
        <end position="117"/>
    </location>
</feature>
<dbReference type="RefSeq" id="WP_249905090.1">
    <property type="nucleotide sequence ID" value="NZ_JAMGBA010000003.1"/>
</dbReference>
<comment type="caution">
    <text evidence="2">The sequence shown here is derived from an EMBL/GenBank/DDBJ whole genome shotgun (WGS) entry which is preliminary data.</text>
</comment>
<feature type="compositionally biased region" description="Pro residues" evidence="1">
    <location>
        <begin position="184"/>
        <end position="201"/>
    </location>
</feature>
<organism evidence="2 3">
    <name type="scientific">Sphingomonas caseinilyticus</name>
    <dbReference type="NCBI Taxonomy" id="2908205"/>
    <lineage>
        <taxon>Bacteria</taxon>
        <taxon>Pseudomonadati</taxon>
        <taxon>Pseudomonadota</taxon>
        <taxon>Alphaproteobacteria</taxon>
        <taxon>Sphingomonadales</taxon>
        <taxon>Sphingomonadaceae</taxon>
        <taxon>Sphingomonas</taxon>
    </lineage>
</organism>
<keyword evidence="3" id="KW-1185">Reference proteome</keyword>
<accession>A0ABT0RX82</accession>
<feature type="compositionally biased region" description="Polar residues" evidence="1">
    <location>
        <begin position="97"/>
        <end position="106"/>
    </location>
</feature>
<dbReference type="EMBL" id="JAMGBA010000003">
    <property type="protein sequence ID" value="MCL6699634.1"/>
    <property type="molecule type" value="Genomic_DNA"/>
</dbReference>
<feature type="region of interest" description="Disordered" evidence="1">
    <location>
        <begin position="89"/>
        <end position="208"/>
    </location>
</feature>
<reference evidence="2 3" key="1">
    <citation type="submission" date="2022-05" db="EMBL/GenBank/DDBJ databases">
        <authorList>
            <person name="Jo J.-H."/>
            <person name="Im W.-T."/>
        </authorList>
    </citation>
    <scope>NUCLEOTIDE SEQUENCE [LARGE SCALE GENOMIC DNA]</scope>
    <source>
        <strain evidence="2 3">NSE70-1</strain>
    </source>
</reference>
<name>A0ABT0RX82_9SPHN</name>